<evidence type="ECO:0000256" key="5">
    <source>
        <dbReference type="ARBA" id="ARBA00038359"/>
    </source>
</evidence>
<evidence type="ECO:0000256" key="1">
    <source>
        <dbReference type="ARBA" id="ARBA00004141"/>
    </source>
</evidence>
<protein>
    <recommendedName>
        <fullName evidence="8">Rhodopsin domain-containing protein</fullName>
    </recommendedName>
</protein>
<dbReference type="OMA" id="NAMVWSY"/>
<evidence type="ECO:0000256" key="6">
    <source>
        <dbReference type="SAM" id="MobiDB-lite"/>
    </source>
</evidence>
<evidence type="ECO:0000259" key="8">
    <source>
        <dbReference type="Pfam" id="PF20684"/>
    </source>
</evidence>
<name>B8MN58_TALSN</name>
<feature type="region of interest" description="Disordered" evidence="6">
    <location>
        <begin position="298"/>
        <end position="336"/>
    </location>
</feature>
<dbReference type="VEuPathDB" id="FungiDB:TSTA_107150"/>
<keyword evidence="10" id="KW-1185">Reference proteome</keyword>
<feature type="transmembrane region" description="Helical" evidence="7">
    <location>
        <begin position="130"/>
        <end position="151"/>
    </location>
</feature>
<dbReference type="PANTHER" id="PTHR33048">
    <property type="entry name" value="PTH11-LIKE INTEGRAL MEMBRANE PROTEIN (AFU_ORTHOLOGUE AFUA_5G11245)"/>
    <property type="match status" value="1"/>
</dbReference>
<feature type="transmembrane region" description="Helical" evidence="7">
    <location>
        <begin position="211"/>
        <end position="235"/>
    </location>
</feature>
<proteinExistence type="inferred from homology"/>
<dbReference type="Pfam" id="PF20684">
    <property type="entry name" value="Fung_rhodopsin"/>
    <property type="match status" value="1"/>
</dbReference>
<evidence type="ECO:0000256" key="3">
    <source>
        <dbReference type="ARBA" id="ARBA00022989"/>
    </source>
</evidence>
<dbReference type="OrthoDB" id="4223416at2759"/>
<dbReference type="eggNOG" id="ENOG502SR1P">
    <property type="taxonomic scope" value="Eukaryota"/>
</dbReference>
<organism evidence="9 10">
    <name type="scientific">Talaromyces stipitatus (strain ATCC 10500 / CBS 375.48 / QM 6759 / NRRL 1006)</name>
    <name type="common">Penicillium stipitatum</name>
    <dbReference type="NCBI Taxonomy" id="441959"/>
    <lineage>
        <taxon>Eukaryota</taxon>
        <taxon>Fungi</taxon>
        <taxon>Dikarya</taxon>
        <taxon>Ascomycota</taxon>
        <taxon>Pezizomycotina</taxon>
        <taxon>Eurotiomycetes</taxon>
        <taxon>Eurotiomycetidae</taxon>
        <taxon>Eurotiales</taxon>
        <taxon>Trichocomaceae</taxon>
        <taxon>Talaromyces</taxon>
        <taxon>Talaromyces sect. Talaromyces</taxon>
    </lineage>
</organism>
<dbReference type="GO" id="GO:0016020">
    <property type="term" value="C:membrane"/>
    <property type="evidence" value="ECO:0007669"/>
    <property type="project" value="UniProtKB-SubCell"/>
</dbReference>
<dbReference type="GeneID" id="8103615"/>
<feature type="transmembrane region" description="Helical" evidence="7">
    <location>
        <begin position="186"/>
        <end position="204"/>
    </location>
</feature>
<accession>B8MN58</accession>
<dbReference type="RefSeq" id="XP_002486745.1">
    <property type="nucleotide sequence ID" value="XM_002486700.1"/>
</dbReference>
<dbReference type="AlphaFoldDB" id="B8MN58"/>
<keyword evidence="4 7" id="KW-0472">Membrane</keyword>
<dbReference type="InterPro" id="IPR049326">
    <property type="entry name" value="Rhodopsin_dom_fungi"/>
</dbReference>
<feature type="transmembrane region" description="Helical" evidence="7">
    <location>
        <begin position="44"/>
        <end position="65"/>
    </location>
</feature>
<dbReference type="PANTHER" id="PTHR33048:SF134">
    <property type="entry name" value="INTEGRAL MEMBRANE PROTEIN"/>
    <property type="match status" value="1"/>
</dbReference>
<dbReference type="InParanoid" id="B8MN58"/>
<feature type="domain" description="Rhodopsin" evidence="8">
    <location>
        <begin position="29"/>
        <end position="280"/>
    </location>
</feature>
<evidence type="ECO:0000256" key="4">
    <source>
        <dbReference type="ARBA" id="ARBA00023136"/>
    </source>
</evidence>
<evidence type="ECO:0000313" key="9">
    <source>
        <dbReference type="EMBL" id="EED14507.1"/>
    </source>
</evidence>
<keyword evidence="2 7" id="KW-0812">Transmembrane</keyword>
<evidence type="ECO:0000256" key="7">
    <source>
        <dbReference type="SAM" id="Phobius"/>
    </source>
</evidence>
<dbReference type="InterPro" id="IPR052337">
    <property type="entry name" value="SAT4-like"/>
</dbReference>
<feature type="transmembrane region" description="Helical" evidence="7">
    <location>
        <begin position="97"/>
        <end position="118"/>
    </location>
</feature>
<comment type="similarity">
    <text evidence="5">Belongs to the SAT4 family.</text>
</comment>
<keyword evidence="3 7" id="KW-1133">Transmembrane helix</keyword>
<dbReference type="PhylomeDB" id="B8MN58"/>
<dbReference type="STRING" id="441959.B8MN58"/>
<evidence type="ECO:0000256" key="2">
    <source>
        <dbReference type="ARBA" id="ARBA00022692"/>
    </source>
</evidence>
<dbReference type="EMBL" id="EQ962658">
    <property type="protein sequence ID" value="EED14507.1"/>
    <property type="molecule type" value="Genomic_DNA"/>
</dbReference>
<sequence>MPTSSPDQAGCYAVAAILLIFSTVAVGGRLFVRRMKRAPIGVDDISISLSLLLVWALAIIIIYGTSQGTIGTHTMQNPVTGAIIVTPHENQIAELAYISQMISIVAYGALKLSVLFLFRRIFIGPLFSKVSLLALAIVSAWTVAFFFATLFQCGTIPSRLWSSPRDVATYCSSYKYIQLGHATSDVATDLVVLTIPMPIIWRLHMTIRQKLGLLIVFMLGYMSTAAATARIVFIAQDLYETTTGARDLRGEESNVMVWGYIEASVGVIAACLPTLRPLMKARMPESIVNSARSKLSLNSLRSSPPSRMRRVSDEELVPESQESYQLSKNGGGSGNFITPKSYHTMAHAEGLAHFDNQVEDNLIRIGRDFEISQESQDQIGAVGR</sequence>
<reference evidence="10" key="1">
    <citation type="journal article" date="2015" name="Genome Announc.">
        <title>Genome sequence of the AIDS-associated pathogen Penicillium marneffei (ATCC18224) and its near taxonomic relative Talaromyces stipitatus (ATCC10500).</title>
        <authorList>
            <person name="Nierman W.C."/>
            <person name="Fedorova-Abrams N.D."/>
            <person name="Andrianopoulos A."/>
        </authorList>
    </citation>
    <scope>NUCLEOTIDE SEQUENCE [LARGE SCALE GENOMIC DNA]</scope>
    <source>
        <strain evidence="10">ATCC 10500 / CBS 375.48 / QM 6759 / NRRL 1006</strain>
    </source>
</reference>
<feature type="transmembrane region" description="Helical" evidence="7">
    <location>
        <begin position="12"/>
        <end position="32"/>
    </location>
</feature>
<gene>
    <name evidence="9" type="ORF">TSTA_107150</name>
</gene>
<dbReference type="Proteomes" id="UP000001745">
    <property type="component" value="Unassembled WGS sequence"/>
</dbReference>
<comment type="subcellular location">
    <subcellularLocation>
        <location evidence="1">Membrane</location>
        <topology evidence="1">Multi-pass membrane protein</topology>
    </subcellularLocation>
</comment>
<feature type="transmembrane region" description="Helical" evidence="7">
    <location>
        <begin position="255"/>
        <end position="275"/>
    </location>
</feature>
<evidence type="ECO:0000313" key="10">
    <source>
        <dbReference type="Proteomes" id="UP000001745"/>
    </source>
</evidence>